<name>A0AA39Z346_9PEZI</name>
<feature type="non-terminal residue" evidence="1">
    <location>
        <position position="1"/>
    </location>
</feature>
<organism evidence="1 2">
    <name type="scientific">Cercophora samala</name>
    <dbReference type="NCBI Taxonomy" id="330535"/>
    <lineage>
        <taxon>Eukaryota</taxon>
        <taxon>Fungi</taxon>
        <taxon>Dikarya</taxon>
        <taxon>Ascomycota</taxon>
        <taxon>Pezizomycotina</taxon>
        <taxon>Sordariomycetes</taxon>
        <taxon>Sordariomycetidae</taxon>
        <taxon>Sordariales</taxon>
        <taxon>Lasiosphaeriaceae</taxon>
        <taxon>Cercophora</taxon>
    </lineage>
</organism>
<protein>
    <submittedName>
        <fullName evidence="1">Uncharacterized protein</fullName>
    </submittedName>
</protein>
<reference evidence="1" key="1">
    <citation type="submission" date="2023-06" db="EMBL/GenBank/DDBJ databases">
        <title>Genome-scale phylogeny and comparative genomics of the fungal order Sordariales.</title>
        <authorList>
            <consortium name="Lawrence Berkeley National Laboratory"/>
            <person name="Hensen N."/>
            <person name="Bonometti L."/>
            <person name="Westerberg I."/>
            <person name="Brannstrom I.O."/>
            <person name="Guillou S."/>
            <person name="Cros-Aarteil S."/>
            <person name="Calhoun S."/>
            <person name="Haridas S."/>
            <person name="Kuo A."/>
            <person name="Mondo S."/>
            <person name="Pangilinan J."/>
            <person name="Riley R."/>
            <person name="Labutti K."/>
            <person name="Andreopoulos B."/>
            <person name="Lipzen A."/>
            <person name="Chen C."/>
            <person name="Yanf M."/>
            <person name="Daum C."/>
            <person name="Ng V."/>
            <person name="Clum A."/>
            <person name="Steindorff A."/>
            <person name="Ohm R."/>
            <person name="Martin F."/>
            <person name="Silar P."/>
            <person name="Natvig D."/>
            <person name="Lalanne C."/>
            <person name="Gautier V."/>
            <person name="Ament-Velasquez S.L."/>
            <person name="Kruys A."/>
            <person name="Hutchinson M.I."/>
            <person name="Powell A.J."/>
            <person name="Barry K."/>
            <person name="Miller A.N."/>
            <person name="Grigoriev I.V."/>
            <person name="Debuchy R."/>
            <person name="Gladieux P."/>
            <person name="Thoren M.H."/>
            <person name="Johannesson H."/>
        </authorList>
    </citation>
    <scope>NUCLEOTIDE SEQUENCE</scope>
    <source>
        <strain evidence="1">CBS 307.81</strain>
    </source>
</reference>
<sequence>EKKVHGYLDEEFNVVCEVILDEVVDWLLGPMQDVTPVLVHGNIWDDNARMIRGTTSAVALLNPTPLWAPAEYEWAPWWTKTNSIINRDYIDKHVSHPDCVIPEPRKT</sequence>
<dbReference type="EMBL" id="JAULSY010000137">
    <property type="protein sequence ID" value="KAK0662565.1"/>
    <property type="molecule type" value="Genomic_DNA"/>
</dbReference>
<keyword evidence="2" id="KW-1185">Reference proteome</keyword>
<gene>
    <name evidence="1" type="ORF">QBC41DRAFT_235001</name>
</gene>
<evidence type="ECO:0000313" key="1">
    <source>
        <dbReference type="EMBL" id="KAK0662565.1"/>
    </source>
</evidence>
<dbReference type="Gene3D" id="3.90.1200.10">
    <property type="match status" value="1"/>
</dbReference>
<dbReference type="Proteomes" id="UP001174997">
    <property type="component" value="Unassembled WGS sequence"/>
</dbReference>
<accession>A0AA39Z346</accession>
<proteinExistence type="predicted"/>
<dbReference type="AlphaFoldDB" id="A0AA39Z346"/>
<evidence type="ECO:0000313" key="2">
    <source>
        <dbReference type="Proteomes" id="UP001174997"/>
    </source>
</evidence>
<comment type="caution">
    <text evidence="1">The sequence shown here is derived from an EMBL/GenBank/DDBJ whole genome shotgun (WGS) entry which is preliminary data.</text>
</comment>